<dbReference type="EMBL" id="BAAADO010000002">
    <property type="protein sequence ID" value="GAA0486334.1"/>
    <property type="molecule type" value="Genomic_DNA"/>
</dbReference>
<dbReference type="InterPro" id="IPR010982">
    <property type="entry name" value="Lambda_DNA-bd_dom_sf"/>
</dbReference>
<dbReference type="PANTHER" id="PTHR30146">
    <property type="entry name" value="LACI-RELATED TRANSCRIPTIONAL REPRESSOR"/>
    <property type="match status" value="1"/>
</dbReference>
<name>A0ABN1AZX2_9BACI</name>
<dbReference type="GO" id="GO:0003677">
    <property type="term" value="F:DNA binding"/>
    <property type="evidence" value="ECO:0007669"/>
    <property type="project" value="UniProtKB-KW"/>
</dbReference>
<dbReference type="InterPro" id="IPR028082">
    <property type="entry name" value="Peripla_BP_I"/>
</dbReference>
<proteinExistence type="predicted"/>
<evidence type="ECO:0000256" key="2">
    <source>
        <dbReference type="ARBA" id="ARBA00023125"/>
    </source>
</evidence>
<dbReference type="InterPro" id="IPR000843">
    <property type="entry name" value="HTH_LacI"/>
</dbReference>
<evidence type="ECO:0000313" key="6">
    <source>
        <dbReference type="Proteomes" id="UP001500880"/>
    </source>
</evidence>
<keyword evidence="2 5" id="KW-0238">DNA-binding</keyword>
<keyword evidence="3" id="KW-0804">Transcription</keyword>
<evidence type="ECO:0000259" key="4">
    <source>
        <dbReference type="PROSITE" id="PS50932"/>
    </source>
</evidence>
<gene>
    <name evidence="5" type="ORF">GCM10008986_09640</name>
</gene>
<dbReference type="Pfam" id="PF00532">
    <property type="entry name" value="Peripla_BP_1"/>
    <property type="match status" value="1"/>
</dbReference>
<evidence type="ECO:0000256" key="1">
    <source>
        <dbReference type="ARBA" id="ARBA00023015"/>
    </source>
</evidence>
<feature type="domain" description="HTH lacI-type" evidence="4">
    <location>
        <begin position="6"/>
        <end position="61"/>
    </location>
</feature>
<accession>A0ABN1AZX2</accession>
<dbReference type="PROSITE" id="PS00356">
    <property type="entry name" value="HTH_LACI_1"/>
    <property type="match status" value="1"/>
</dbReference>
<sequence length="343" mass="38799">MTIEKTTISDVAKYAKVSKSTVSQFLNERYEYMREETRERIEQAIEELNYQPNNVARSLKLKSTATIGVIVANILHSFSTQVIRAIEDTLNENDFSTIICNADDNPKKEKNYIETLLARQVDGLIVFPTSGNRELYKRLVDSNFPIVFVDRYVNGLNSDAVMLDNEKAIHMAIEHLLTNGYEDIAVLTTSIDTAVVPRVERVQGYKSAMKRFDLPIREAYIKSRDLPVLKKGIAELFKLEKPPQAIVSGNDLTLMEFLKYASEHDLKIGSDVGLVTIDEVNFMEIHNPPITTIAQPTFEMGEKAVELLLDKFDDSNQSEGAQIYRFDPSIIVRKSAEKAGVRI</sequence>
<dbReference type="Pfam" id="PF00356">
    <property type="entry name" value="LacI"/>
    <property type="match status" value="1"/>
</dbReference>
<dbReference type="SUPFAM" id="SSF53822">
    <property type="entry name" value="Periplasmic binding protein-like I"/>
    <property type="match status" value="1"/>
</dbReference>
<reference evidence="5 6" key="1">
    <citation type="journal article" date="2019" name="Int. J. Syst. Evol. Microbiol.">
        <title>The Global Catalogue of Microorganisms (GCM) 10K type strain sequencing project: providing services to taxonomists for standard genome sequencing and annotation.</title>
        <authorList>
            <consortium name="The Broad Institute Genomics Platform"/>
            <consortium name="The Broad Institute Genome Sequencing Center for Infectious Disease"/>
            <person name="Wu L."/>
            <person name="Ma J."/>
        </authorList>
    </citation>
    <scope>NUCLEOTIDE SEQUENCE [LARGE SCALE GENOMIC DNA]</scope>
    <source>
        <strain evidence="5 6">JCM 12389</strain>
    </source>
</reference>
<protein>
    <submittedName>
        <fullName evidence="5">LacI family DNA-binding transcriptional regulator</fullName>
    </submittedName>
</protein>
<keyword evidence="1" id="KW-0805">Transcription regulation</keyword>
<comment type="caution">
    <text evidence="5">The sequence shown here is derived from an EMBL/GenBank/DDBJ whole genome shotgun (WGS) entry which is preliminary data.</text>
</comment>
<dbReference type="InterPro" id="IPR001761">
    <property type="entry name" value="Peripla_BP/Lac1_sug-bd_dom"/>
</dbReference>
<organism evidence="5 6">
    <name type="scientific">Salinibacillus aidingensis</name>
    <dbReference type="NCBI Taxonomy" id="237684"/>
    <lineage>
        <taxon>Bacteria</taxon>
        <taxon>Bacillati</taxon>
        <taxon>Bacillota</taxon>
        <taxon>Bacilli</taxon>
        <taxon>Bacillales</taxon>
        <taxon>Bacillaceae</taxon>
        <taxon>Salinibacillus</taxon>
    </lineage>
</organism>
<dbReference type="Proteomes" id="UP001500880">
    <property type="component" value="Unassembled WGS sequence"/>
</dbReference>
<keyword evidence="6" id="KW-1185">Reference proteome</keyword>
<dbReference type="CDD" id="cd01392">
    <property type="entry name" value="HTH_LacI"/>
    <property type="match status" value="1"/>
</dbReference>
<dbReference type="Gene3D" id="1.10.260.40">
    <property type="entry name" value="lambda repressor-like DNA-binding domains"/>
    <property type="match status" value="1"/>
</dbReference>
<dbReference type="CDD" id="cd19977">
    <property type="entry name" value="PBP1_EndR-like"/>
    <property type="match status" value="1"/>
</dbReference>
<dbReference type="PANTHER" id="PTHR30146:SF154">
    <property type="entry name" value="TRANSCRIPTION REGULATOR, MEMBER OF GALR FAMILY"/>
    <property type="match status" value="1"/>
</dbReference>
<dbReference type="SMART" id="SM00354">
    <property type="entry name" value="HTH_LACI"/>
    <property type="match status" value="1"/>
</dbReference>
<dbReference type="Gene3D" id="3.40.50.2300">
    <property type="match status" value="2"/>
</dbReference>
<dbReference type="PROSITE" id="PS50932">
    <property type="entry name" value="HTH_LACI_2"/>
    <property type="match status" value="1"/>
</dbReference>
<evidence type="ECO:0000256" key="3">
    <source>
        <dbReference type="ARBA" id="ARBA00023163"/>
    </source>
</evidence>
<evidence type="ECO:0000313" key="5">
    <source>
        <dbReference type="EMBL" id="GAA0486334.1"/>
    </source>
</evidence>
<dbReference type="SUPFAM" id="SSF47413">
    <property type="entry name" value="lambda repressor-like DNA-binding domains"/>
    <property type="match status" value="1"/>
</dbReference>